<comment type="caution">
    <text evidence="1">The sequence shown here is derived from an EMBL/GenBank/DDBJ whole genome shotgun (WGS) entry which is preliminary data.</text>
</comment>
<gene>
    <name evidence="1" type="ORF">ALT_2497</name>
    <name evidence="3" type="ORF">CNMCM8927_002721</name>
    <name evidence="2" type="ORF">IFM60648_00873</name>
</gene>
<reference evidence="3" key="4">
    <citation type="submission" date="2020-04" db="EMBL/GenBank/DDBJ databases">
        <authorList>
            <person name="Santos R.A.C."/>
            <person name="Steenwyk J.L."/>
            <person name="Rivero-Menendez O."/>
            <person name="Mead M.E."/>
            <person name="Silva L.P."/>
            <person name="Bastos R.W."/>
            <person name="Alastruey-Izquierdo A."/>
            <person name="Goldman G.H."/>
            <person name="Rokas A."/>
        </authorList>
    </citation>
    <scope>NUCLEOTIDE SEQUENCE</scope>
    <source>
        <strain evidence="3">CNM-CM8927</strain>
    </source>
</reference>
<name>A0AAN4PF53_ASPLE</name>
<dbReference type="EMBL" id="BLKI01000003">
    <property type="protein sequence ID" value="GFF63276.1"/>
    <property type="molecule type" value="Genomic_DNA"/>
</dbReference>
<dbReference type="Proteomes" id="UP000051487">
    <property type="component" value="Unassembled WGS sequence"/>
</dbReference>
<reference evidence="2 5" key="3">
    <citation type="submission" date="2020-01" db="EMBL/GenBank/DDBJ databases">
        <title>Draft genome sequence of Aspergillus lentulus IFM 60648.</title>
        <authorList>
            <person name="Takahashi H."/>
            <person name="Yaguchi T."/>
        </authorList>
    </citation>
    <scope>NUCLEOTIDE SEQUENCE [LARGE SCALE GENOMIC DNA]</scope>
    <source>
        <strain evidence="2 5">IFM 60648</strain>
    </source>
</reference>
<dbReference type="AlphaFoldDB" id="A0AAN4PF53"/>
<reference evidence="3" key="2">
    <citation type="journal article" date="2020" name="bioRxiv">
        <title>Genomic and phenotypic heterogeneity of clinical isolates of the human pathogens Aspergillus fumigatus, Aspergillus lentulus and Aspergillus fumigatiaffinis.</title>
        <authorList>
            <person name="dos Santos R.A.C."/>
            <person name="Steenwyk J.L."/>
            <person name="Rivero-Menendez O."/>
            <person name="Mead M.E."/>
            <person name="Silva L.P."/>
            <person name="Bastos R.W."/>
            <person name="Alastruey-Izquierdo A."/>
            <person name="Goldman G.H."/>
            <person name="Rokas A."/>
        </authorList>
    </citation>
    <scope>NUCLEOTIDE SEQUENCE</scope>
    <source>
        <strain evidence="3">CNM-CM8927</strain>
    </source>
</reference>
<evidence type="ECO:0000313" key="5">
    <source>
        <dbReference type="Proteomes" id="UP000465220"/>
    </source>
</evidence>
<evidence type="ECO:0000313" key="2">
    <source>
        <dbReference type="EMBL" id="GFF63276.1"/>
    </source>
</evidence>
<evidence type="ECO:0000313" key="3">
    <source>
        <dbReference type="EMBL" id="KAF4207644.1"/>
    </source>
</evidence>
<protein>
    <submittedName>
        <fullName evidence="1">Uncharacterized protein</fullName>
    </submittedName>
</protein>
<evidence type="ECO:0000313" key="4">
    <source>
        <dbReference type="Proteomes" id="UP000051487"/>
    </source>
</evidence>
<dbReference type="Proteomes" id="UP000465220">
    <property type="component" value="Unassembled WGS sequence"/>
</dbReference>
<accession>A0AAN4PF53</accession>
<dbReference type="EMBL" id="JAAAPU010000017">
    <property type="protein sequence ID" value="KAF4207644.1"/>
    <property type="molecule type" value="Genomic_DNA"/>
</dbReference>
<dbReference type="EMBL" id="BCLY01000004">
    <property type="protein sequence ID" value="GAQ05176.1"/>
    <property type="molecule type" value="Genomic_DNA"/>
</dbReference>
<reference evidence="1 4" key="1">
    <citation type="submission" date="2015-11" db="EMBL/GenBank/DDBJ databases">
        <title>Aspergillus lentulus strain IFM 54703T.</title>
        <authorList>
            <person name="Kusuya Y."/>
            <person name="Sakai K."/>
            <person name="Kamei K."/>
            <person name="Takahashi H."/>
            <person name="Yaguchi T."/>
        </authorList>
    </citation>
    <scope>NUCLEOTIDE SEQUENCE [LARGE SCALE GENOMIC DNA]</scope>
    <source>
        <strain evidence="1 4">IFM 54703</strain>
    </source>
</reference>
<evidence type="ECO:0000313" key="1">
    <source>
        <dbReference type="EMBL" id="GAQ05176.1"/>
    </source>
</evidence>
<sequence>MPCIQTLGMVRLTETTRMLGWMYMSVIDYMRYCNVLNEYDWWFDLVWEGPNRLLRKTAYAVTATSIQIRFRAGEWTVVPVPTDSLSLPRGYLLTREKVGIGVGVPVAVGLLMRVYFISVVGGGGGRKERVVTVTDTGLDLDLDLDLPPPYPGLDDGWSTNEVQCGCRR</sequence>
<proteinExistence type="predicted"/>
<organism evidence="1 4">
    <name type="scientific">Aspergillus lentulus</name>
    <dbReference type="NCBI Taxonomy" id="293939"/>
    <lineage>
        <taxon>Eukaryota</taxon>
        <taxon>Fungi</taxon>
        <taxon>Dikarya</taxon>
        <taxon>Ascomycota</taxon>
        <taxon>Pezizomycotina</taxon>
        <taxon>Eurotiomycetes</taxon>
        <taxon>Eurotiomycetidae</taxon>
        <taxon>Eurotiales</taxon>
        <taxon>Aspergillaceae</taxon>
        <taxon>Aspergillus</taxon>
        <taxon>Aspergillus subgen. Fumigati</taxon>
    </lineage>
</organism>
<dbReference type="Proteomes" id="UP000649114">
    <property type="component" value="Unassembled WGS sequence"/>
</dbReference>
<keyword evidence="5" id="KW-1185">Reference proteome</keyword>